<sequence length="348" mass="38605">MAEYAHLSTPDPDLVQALKAMSQMPRMTDFVTGRAAMKTGLLSHVQRKLKPQLPPDSEYEVQDYMIDTGDGSGAQVLARSVVPRKNTPDEKFPLLFWIHGGSWSMGSADMDDYQMRITSVKLRIAVVNCEYRLAPEHPFPIGLNDCHAVLKHVASNPEKFSAELSKGFIIAGSSAGGNLSAVLSHRVRDDTFFKERGVSLTGQALLVPIVIHREAYPELPEDYRSRLLSLGSITNAPGLTREDGDLAFASYKAPPTDPNMSPLLFPSHKGLPPAFIQVCGLDPVRDDGLLYERVLKADGVETKLIVYPGAPHWVEYWFPHKQVGKKFRQDFVDGIKWLLDFSSKDSTV</sequence>
<gene>
    <name evidence="3" type="ORF">D9758_005424</name>
</gene>
<reference evidence="3 4" key="1">
    <citation type="journal article" date="2020" name="ISME J.">
        <title>Uncovering the hidden diversity of litter-decomposition mechanisms in mushroom-forming fungi.</title>
        <authorList>
            <person name="Floudas D."/>
            <person name="Bentzer J."/>
            <person name="Ahren D."/>
            <person name="Johansson T."/>
            <person name="Persson P."/>
            <person name="Tunlid A."/>
        </authorList>
    </citation>
    <scope>NUCLEOTIDE SEQUENCE [LARGE SCALE GENOMIC DNA]</scope>
    <source>
        <strain evidence="3 4">CBS 291.85</strain>
    </source>
</reference>
<keyword evidence="4" id="KW-1185">Reference proteome</keyword>
<dbReference type="Proteomes" id="UP000559256">
    <property type="component" value="Unassembled WGS sequence"/>
</dbReference>
<comment type="caution">
    <text evidence="3">The sequence shown here is derived from an EMBL/GenBank/DDBJ whole genome shotgun (WGS) entry which is preliminary data.</text>
</comment>
<proteinExistence type="predicted"/>
<evidence type="ECO:0000256" key="1">
    <source>
        <dbReference type="ARBA" id="ARBA00022801"/>
    </source>
</evidence>
<dbReference type="InterPro" id="IPR050300">
    <property type="entry name" value="GDXG_lipolytic_enzyme"/>
</dbReference>
<dbReference type="SUPFAM" id="SSF53474">
    <property type="entry name" value="alpha/beta-Hydrolases"/>
    <property type="match status" value="1"/>
</dbReference>
<keyword evidence="1" id="KW-0378">Hydrolase</keyword>
<protein>
    <recommendedName>
        <fullName evidence="2">Alpha/beta hydrolase fold-3 domain-containing protein</fullName>
    </recommendedName>
</protein>
<dbReference type="PANTHER" id="PTHR48081:SF8">
    <property type="entry name" value="ALPHA_BETA HYDROLASE FOLD-3 DOMAIN-CONTAINING PROTEIN-RELATED"/>
    <property type="match status" value="1"/>
</dbReference>
<organism evidence="3 4">
    <name type="scientific">Tetrapyrgos nigripes</name>
    <dbReference type="NCBI Taxonomy" id="182062"/>
    <lineage>
        <taxon>Eukaryota</taxon>
        <taxon>Fungi</taxon>
        <taxon>Dikarya</taxon>
        <taxon>Basidiomycota</taxon>
        <taxon>Agaricomycotina</taxon>
        <taxon>Agaricomycetes</taxon>
        <taxon>Agaricomycetidae</taxon>
        <taxon>Agaricales</taxon>
        <taxon>Marasmiineae</taxon>
        <taxon>Marasmiaceae</taxon>
        <taxon>Tetrapyrgos</taxon>
    </lineage>
</organism>
<name>A0A8H5LQ08_9AGAR</name>
<evidence type="ECO:0000259" key="2">
    <source>
        <dbReference type="Pfam" id="PF07859"/>
    </source>
</evidence>
<dbReference type="InterPro" id="IPR029058">
    <property type="entry name" value="AB_hydrolase_fold"/>
</dbReference>
<dbReference type="EMBL" id="JAACJM010000028">
    <property type="protein sequence ID" value="KAF5365228.1"/>
    <property type="molecule type" value="Genomic_DNA"/>
</dbReference>
<dbReference type="PANTHER" id="PTHR48081">
    <property type="entry name" value="AB HYDROLASE SUPERFAMILY PROTEIN C4A8.06C"/>
    <property type="match status" value="1"/>
</dbReference>
<evidence type="ECO:0000313" key="4">
    <source>
        <dbReference type="Proteomes" id="UP000559256"/>
    </source>
</evidence>
<evidence type="ECO:0000313" key="3">
    <source>
        <dbReference type="EMBL" id="KAF5365228.1"/>
    </source>
</evidence>
<dbReference type="AlphaFoldDB" id="A0A8H5LQ08"/>
<dbReference type="GO" id="GO:0016787">
    <property type="term" value="F:hydrolase activity"/>
    <property type="evidence" value="ECO:0007669"/>
    <property type="project" value="UniProtKB-KW"/>
</dbReference>
<feature type="domain" description="Alpha/beta hydrolase fold-3" evidence="2">
    <location>
        <begin position="95"/>
        <end position="312"/>
    </location>
</feature>
<accession>A0A8H5LQ08</accession>
<dbReference type="Gene3D" id="3.40.50.1820">
    <property type="entry name" value="alpha/beta hydrolase"/>
    <property type="match status" value="1"/>
</dbReference>
<dbReference type="OrthoDB" id="408631at2759"/>
<dbReference type="InterPro" id="IPR013094">
    <property type="entry name" value="AB_hydrolase_3"/>
</dbReference>
<dbReference type="Pfam" id="PF07859">
    <property type="entry name" value="Abhydrolase_3"/>
    <property type="match status" value="1"/>
</dbReference>